<comment type="caution">
    <text evidence="3">The sequence shown here is derived from an EMBL/GenBank/DDBJ whole genome shotgun (WGS) entry which is preliminary data.</text>
</comment>
<evidence type="ECO:0000313" key="3">
    <source>
        <dbReference type="EMBL" id="CAL8126822.1"/>
    </source>
</evidence>
<feature type="compositionally biased region" description="Basic and acidic residues" evidence="1">
    <location>
        <begin position="304"/>
        <end position="313"/>
    </location>
</feature>
<feature type="chain" id="PRO_5046138850" evidence="2">
    <location>
        <begin position="26"/>
        <end position="323"/>
    </location>
</feature>
<evidence type="ECO:0000313" key="4">
    <source>
        <dbReference type="Proteomes" id="UP001642540"/>
    </source>
</evidence>
<dbReference type="Proteomes" id="UP001642540">
    <property type="component" value="Unassembled WGS sequence"/>
</dbReference>
<feature type="region of interest" description="Disordered" evidence="1">
    <location>
        <begin position="295"/>
        <end position="323"/>
    </location>
</feature>
<keyword evidence="2" id="KW-0732">Signal</keyword>
<organism evidence="3 4">
    <name type="scientific">Orchesella dallaii</name>
    <dbReference type="NCBI Taxonomy" id="48710"/>
    <lineage>
        <taxon>Eukaryota</taxon>
        <taxon>Metazoa</taxon>
        <taxon>Ecdysozoa</taxon>
        <taxon>Arthropoda</taxon>
        <taxon>Hexapoda</taxon>
        <taxon>Collembola</taxon>
        <taxon>Entomobryomorpha</taxon>
        <taxon>Entomobryoidea</taxon>
        <taxon>Orchesellidae</taxon>
        <taxon>Orchesellinae</taxon>
        <taxon>Orchesella</taxon>
    </lineage>
</organism>
<accession>A0ABP1RF20</accession>
<dbReference type="EMBL" id="CAXLJM020000072">
    <property type="protein sequence ID" value="CAL8126822.1"/>
    <property type="molecule type" value="Genomic_DNA"/>
</dbReference>
<reference evidence="3 4" key="1">
    <citation type="submission" date="2024-08" db="EMBL/GenBank/DDBJ databases">
        <authorList>
            <person name="Cucini C."/>
            <person name="Frati F."/>
        </authorList>
    </citation>
    <scope>NUCLEOTIDE SEQUENCE [LARGE SCALE GENOMIC DNA]</scope>
</reference>
<proteinExistence type="predicted"/>
<name>A0ABP1RF20_9HEXA</name>
<protein>
    <submittedName>
        <fullName evidence="3">Uncharacterized protein</fullName>
    </submittedName>
</protein>
<evidence type="ECO:0000256" key="2">
    <source>
        <dbReference type="SAM" id="SignalP"/>
    </source>
</evidence>
<feature type="signal peptide" evidence="2">
    <location>
        <begin position="1"/>
        <end position="25"/>
    </location>
</feature>
<gene>
    <name evidence="3" type="ORF">ODALV1_LOCUS21567</name>
</gene>
<sequence length="323" mass="36910">MATALLAVQNLLVLFILSSFQITETVSEEKSPSRPLPFHNLIPRFKMPRGNLLRYKIPQWEVLYFLKYGIVPFMFYDPNFNRTNFITQVHKFKMYFDDGRPNRTTQFLLKDDEAFREFLRKHGYPNYNQLPANALSRNNKLAEEINGLLRTASSGSSAERRSIFGQEDEEGKDSLLGVSANGKPNLSNLDELIEIMKQAPSQAVASVEKEETVTAVKKMNPAEKANNRRYFWNAFINRYPMLLHSKSLLGTDGFLVDHDPGWVPRTRSTLSTRTSGGSDLHRQPKSFRLELRNVNSEPDAANDDATRTGEIRKGGKNFQTQGW</sequence>
<keyword evidence="4" id="KW-1185">Reference proteome</keyword>
<evidence type="ECO:0000256" key="1">
    <source>
        <dbReference type="SAM" id="MobiDB-lite"/>
    </source>
</evidence>